<dbReference type="AlphaFoldDB" id="A0A1R0GU73"/>
<accession>A0A1R0GU73</accession>
<dbReference type="EMBL" id="LSSL01003468">
    <property type="protein sequence ID" value="OLY80443.1"/>
    <property type="molecule type" value="Genomic_DNA"/>
</dbReference>
<comment type="caution">
    <text evidence="2">The sequence shown here is derived from an EMBL/GenBank/DDBJ whole genome shotgun (WGS) entry which is preliminary data.</text>
</comment>
<feature type="compositionally biased region" description="Basic and acidic residues" evidence="1">
    <location>
        <begin position="85"/>
        <end position="95"/>
    </location>
</feature>
<feature type="compositionally biased region" description="Polar residues" evidence="1">
    <location>
        <begin position="464"/>
        <end position="479"/>
    </location>
</feature>
<protein>
    <submittedName>
        <fullName evidence="2">Uncharacterized protein</fullName>
    </submittedName>
</protein>
<name>A0A1R0GU73_9FUNG</name>
<feature type="region of interest" description="Disordered" evidence="1">
    <location>
        <begin position="312"/>
        <end position="336"/>
    </location>
</feature>
<evidence type="ECO:0000256" key="1">
    <source>
        <dbReference type="SAM" id="MobiDB-lite"/>
    </source>
</evidence>
<feature type="region of interest" description="Disordered" evidence="1">
    <location>
        <begin position="71"/>
        <end position="95"/>
    </location>
</feature>
<feature type="compositionally biased region" description="Polar residues" evidence="1">
    <location>
        <begin position="445"/>
        <end position="456"/>
    </location>
</feature>
<gene>
    <name evidence="2" type="ORF">AYI68_g5460</name>
</gene>
<evidence type="ECO:0000313" key="2">
    <source>
        <dbReference type="EMBL" id="OLY80443.1"/>
    </source>
</evidence>
<organism evidence="2 3">
    <name type="scientific">Smittium mucronatum</name>
    <dbReference type="NCBI Taxonomy" id="133383"/>
    <lineage>
        <taxon>Eukaryota</taxon>
        <taxon>Fungi</taxon>
        <taxon>Fungi incertae sedis</taxon>
        <taxon>Zoopagomycota</taxon>
        <taxon>Kickxellomycotina</taxon>
        <taxon>Harpellomycetes</taxon>
        <taxon>Harpellales</taxon>
        <taxon>Legeriomycetaceae</taxon>
        <taxon>Smittium</taxon>
    </lineage>
</organism>
<feature type="compositionally biased region" description="Acidic residues" evidence="1">
    <location>
        <begin position="74"/>
        <end position="84"/>
    </location>
</feature>
<feature type="compositionally biased region" description="Polar residues" evidence="1">
    <location>
        <begin position="209"/>
        <end position="228"/>
    </location>
</feature>
<evidence type="ECO:0000313" key="3">
    <source>
        <dbReference type="Proteomes" id="UP000187455"/>
    </source>
</evidence>
<reference evidence="2 3" key="1">
    <citation type="journal article" date="2016" name="Mol. Biol. Evol.">
        <title>Genome-Wide Survey of Gut Fungi (Harpellales) Reveals the First Horizontally Transferred Ubiquitin Gene from a Mosquito Host.</title>
        <authorList>
            <person name="Wang Y."/>
            <person name="White M.M."/>
            <person name="Kvist S."/>
            <person name="Moncalvo J.M."/>
        </authorList>
    </citation>
    <scope>NUCLEOTIDE SEQUENCE [LARGE SCALE GENOMIC DNA]</scope>
    <source>
        <strain evidence="2 3">ALG-7-W6</strain>
    </source>
</reference>
<dbReference type="OrthoDB" id="10338098at2759"/>
<dbReference type="Proteomes" id="UP000187455">
    <property type="component" value="Unassembled WGS sequence"/>
</dbReference>
<proteinExistence type="predicted"/>
<feature type="region of interest" description="Disordered" evidence="1">
    <location>
        <begin position="205"/>
        <end position="244"/>
    </location>
</feature>
<feature type="region of interest" description="Disordered" evidence="1">
    <location>
        <begin position="445"/>
        <end position="480"/>
    </location>
</feature>
<keyword evidence="3" id="KW-1185">Reference proteome</keyword>
<sequence length="1005" mass="113175">MYTTNPARTRSSMGLQVCSLNNSISNNNERLFHSSMNIGNVLFYNESNIKSHIDTERSNIKSEVKVEGGYYTSSEEDSCGEDEVENHSEKRPLDSIPGRDIENLNVLEEDNYLDVVKEKDNSFVQTIDMHSVINNISEMNFHQQEARGDKMLDNISDIRLYESKYAKERAYSRSKSLTRVNSALSNVQFKNSDNYNYINELNHDKNKDISAQNPTERTSSNISSSKTKGMSKHMSGFSSTSATTRFNTKINSPSLRLSGGSVFSNTGTHNNSPSSIGINIVNGHEIFMSVPDRSNPNNFSSPHTLIKFEKSMTKTDEKSRISNRKSVKSSSLSIRRATPMDSNPLIKESTKNLFEQKTSNRLEHYTNGLITNYKAGSSSKDLLPTRSYKDLTNITSNWAPLRTWQSKSNVDLTAGPLHGFKDSSEFMEKRPAVLNFLKSKISSPNGKSLKANNSAGSVLKRKPTISSNNRPENANTPKKSSIGLVISSQKHKYAMISNNEESPARNGNHTTLGINKSRGSQLFSKSYKYEYDSISDLIISPTFLNFESLTKKDVPIYYGSTEGIPISDNLEKVKNVFYGNLDNETPIKYGINSLTGVRQTTYYNDPSSNAYISTHPVNERAAKSHSSLSFEKGSPKLSRRDFKKTTKSLSFKPTDFKDSIPFECGKFGFINSKDVPNISDFTNRSTNTNFFESEKRRLNEETNSNSLKNNIESSIILDKRGVYNLEAKIPISGKTKGISTLANGSQKNVPIAESNGSIKLSRASSGKRLSSAVISRIFSISGKLEIYLLRRVKASEYVANECKPAEFHENFFNLAKLVHLETKKSLRDMLMYPAEKDIDKKYINEFFLDILNYFDKHKAKCIFPLLYEYIESRKNLNSNTSIVFPKNGYIPNSSPKRSYENPIIEMNIGIPAKITDDSALRHISNRNNLVTKTTCFTYDLSKKAPKDYVLNQISIIYYLISIQEDPCYLESIFSLFEKIVNTGSIYSDDILKIKGILALILSKWS</sequence>